<dbReference type="STRING" id="218851.A0A2G5EI72"/>
<reference evidence="3 4" key="1">
    <citation type="submission" date="2017-09" db="EMBL/GenBank/DDBJ databases">
        <title>WGS assembly of Aquilegia coerulea Goldsmith.</title>
        <authorList>
            <person name="Hodges S."/>
            <person name="Kramer E."/>
            <person name="Nordborg M."/>
            <person name="Tomkins J."/>
            <person name="Borevitz J."/>
            <person name="Derieg N."/>
            <person name="Yan J."/>
            <person name="Mihaltcheva S."/>
            <person name="Hayes R.D."/>
            <person name="Rokhsar D."/>
        </authorList>
    </citation>
    <scope>NUCLEOTIDE SEQUENCE [LARGE SCALE GENOMIC DNA]</scope>
    <source>
        <strain evidence="4">cv. Goldsmith</strain>
    </source>
</reference>
<dbReference type="FunCoup" id="A0A2G5EI72">
    <property type="interactions" value="1129"/>
</dbReference>
<dbReference type="PANTHER" id="PTHR21068">
    <property type="entry name" value="SPARTIN"/>
    <property type="match status" value="1"/>
</dbReference>
<feature type="domain" description="Senescence" evidence="2">
    <location>
        <begin position="269"/>
        <end position="452"/>
    </location>
</feature>
<evidence type="ECO:0000259" key="2">
    <source>
        <dbReference type="Pfam" id="PF06911"/>
    </source>
</evidence>
<feature type="region of interest" description="Disordered" evidence="1">
    <location>
        <begin position="1"/>
        <end position="38"/>
    </location>
</feature>
<name>A0A2G5EI72_AQUCA</name>
<dbReference type="Proteomes" id="UP000230069">
    <property type="component" value="Unassembled WGS sequence"/>
</dbReference>
<dbReference type="InterPro" id="IPR045036">
    <property type="entry name" value="Spartin-like"/>
</dbReference>
<keyword evidence="4" id="KW-1185">Reference proteome</keyword>
<protein>
    <recommendedName>
        <fullName evidence="2">Senescence domain-containing protein</fullName>
    </recommendedName>
</protein>
<feature type="compositionally biased region" description="Low complexity" evidence="1">
    <location>
        <begin position="27"/>
        <end position="38"/>
    </location>
</feature>
<accession>A0A2G5EI72</accession>
<dbReference type="GO" id="GO:0005886">
    <property type="term" value="C:plasma membrane"/>
    <property type="evidence" value="ECO:0007669"/>
    <property type="project" value="TreeGrafter"/>
</dbReference>
<dbReference type="Pfam" id="PF06911">
    <property type="entry name" value="Senescence"/>
    <property type="match status" value="1"/>
</dbReference>
<feature type="compositionally biased region" description="Low complexity" evidence="1">
    <location>
        <begin position="1"/>
        <end position="10"/>
    </location>
</feature>
<dbReference type="AlphaFoldDB" id="A0A2G5EI72"/>
<dbReference type="OrthoDB" id="20821at2759"/>
<gene>
    <name evidence="3" type="ORF">AQUCO_00700031v1</name>
</gene>
<sequence>MSKKSSSSSSLYPEVLQSNPDSETFSKKPTSSSSSSFYPSLDMKDLVDNLFPDNDQVPITTTTTTQTSSQPSIEETILTIPGCIVHLIDKQQSVELATGELTIVRLRQGDNVIAILLRIGSDIQWPLAKDEASVKLDQSHYFFSLRVPTSRSIAGGSSSEEDDEIVRTDNNYLVNYGLTIASKGQENLLKEFDGILEKYSSFSLQKVKAAEVGEDVEVEMVDGSLAKEMSPRELALGEEKKEMMKDTSAAYWTTLAPNVEDYSGGVARAIASGSGSLIKGILWCGDVTADRLKWGHVFLRKSMAPCSKEMQLHPATLRRIKRVKRITKMSEQVAKGILSGVVSVSGFFTGSVVNSAVGKKFFSLLPGEIVLASLDGFSRVFDAVEVAGKNVMSTSSTVTTGLVSHRYGEQAAGATNEGLDAAGHAIGTAWAVLKIRSALNPKSAIKPSTLARVAAKAVAADAKSKSKSK</sequence>
<evidence type="ECO:0000256" key="1">
    <source>
        <dbReference type="SAM" id="MobiDB-lite"/>
    </source>
</evidence>
<proteinExistence type="predicted"/>
<dbReference type="InterPro" id="IPR009686">
    <property type="entry name" value="Senescence/spartin_C"/>
</dbReference>
<organism evidence="3 4">
    <name type="scientific">Aquilegia coerulea</name>
    <name type="common">Rocky mountain columbine</name>
    <dbReference type="NCBI Taxonomy" id="218851"/>
    <lineage>
        <taxon>Eukaryota</taxon>
        <taxon>Viridiplantae</taxon>
        <taxon>Streptophyta</taxon>
        <taxon>Embryophyta</taxon>
        <taxon>Tracheophyta</taxon>
        <taxon>Spermatophyta</taxon>
        <taxon>Magnoliopsida</taxon>
        <taxon>Ranunculales</taxon>
        <taxon>Ranunculaceae</taxon>
        <taxon>Thalictroideae</taxon>
        <taxon>Aquilegia</taxon>
    </lineage>
</organism>
<dbReference type="InParanoid" id="A0A2G5EI72"/>
<evidence type="ECO:0000313" key="3">
    <source>
        <dbReference type="EMBL" id="PIA55458.1"/>
    </source>
</evidence>
<evidence type="ECO:0000313" key="4">
    <source>
        <dbReference type="Proteomes" id="UP000230069"/>
    </source>
</evidence>
<dbReference type="EMBL" id="KZ305024">
    <property type="protein sequence ID" value="PIA55458.1"/>
    <property type="molecule type" value="Genomic_DNA"/>
</dbReference>
<dbReference type="PANTHER" id="PTHR21068:SF43">
    <property type="entry name" value="SPARTIN"/>
    <property type="match status" value="1"/>
</dbReference>